<dbReference type="EMBL" id="KY296096">
    <property type="protein sequence ID" value="ASD54116.1"/>
    <property type="molecule type" value="Genomic_DNA"/>
</dbReference>
<evidence type="ECO:0000313" key="2">
    <source>
        <dbReference type="EMBL" id="ASD54116.1"/>
    </source>
</evidence>
<dbReference type="Pfam" id="PF09140">
    <property type="entry name" value="MipZ"/>
    <property type="match status" value="1"/>
</dbReference>
<dbReference type="AlphaFoldDB" id="A0A218MAX3"/>
<name>A0A218MAX3_PSEAI</name>
<dbReference type="CDD" id="cd02042">
    <property type="entry name" value="ParAB_family"/>
    <property type="match status" value="1"/>
</dbReference>
<dbReference type="InterPro" id="IPR027417">
    <property type="entry name" value="P-loop_NTPase"/>
</dbReference>
<protein>
    <submittedName>
        <fullName evidence="2">Plasmid partition protein A</fullName>
    </submittedName>
</protein>
<dbReference type="SUPFAM" id="SSF52540">
    <property type="entry name" value="P-loop containing nucleoside triphosphate hydrolases"/>
    <property type="match status" value="1"/>
</dbReference>
<gene>
    <name evidence="2" type="primary">parA</name>
</gene>
<accession>A0A218MAX3</accession>
<geneLocation type="plasmid" evidence="2">
    <name>p14057B</name>
</geneLocation>
<reference evidence="2" key="1">
    <citation type="journal article" date="2018" name="Virulence">
        <title>Coexistence of two novel resistance plasmids, blaKPC-2-carrying p14057A and tetA(A) -carrying p14057B, in Pseudomonas aeruginosa.</title>
        <authorList>
            <person name="Shi L."/>
            <person name="Liang Q."/>
            <person name="Feng J."/>
            <person name="Zhan Z."/>
            <person name="Zhao Y."/>
            <person name="Yang W."/>
            <person name="Yang H."/>
            <person name="Chen Y."/>
            <person name="Huang M."/>
            <person name="Tong Y."/>
            <person name="Li X."/>
            <person name="Yin Z."/>
            <person name="Wang J."/>
            <person name="Zhou D."/>
        </authorList>
    </citation>
    <scope>NUCLEOTIDE SEQUENCE</scope>
    <source>
        <plasmid evidence="2">p14057B</plasmid>
    </source>
</reference>
<feature type="region of interest" description="Disordered" evidence="1">
    <location>
        <begin position="196"/>
        <end position="216"/>
    </location>
</feature>
<organism evidence="2">
    <name type="scientific">Pseudomonas aeruginosa</name>
    <dbReference type="NCBI Taxonomy" id="287"/>
    <lineage>
        <taxon>Bacteria</taxon>
        <taxon>Pseudomonadati</taxon>
        <taxon>Pseudomonadota</taxon>
        <taxon>Gammaproteobacteria</taxon>
        <taxon>Pseudomonadales</taxon>
        <taxon>Pseudomonadaceae</taxon>
        <taxon>Pseudomonas</taxon>
    </lineage>
</organism>
<dbReference type="InterPro" id="IPR015223">
    <property type="entry name" value="MipZ"/>
</dbReference>
<sequence length="297" mass="31794">MGTVSIVGCNKGGAGKTTTAINVAVALAGAGHDVCLVDADPQRSASRWYAEREAAGLEPKITLIEKRDNISSTLRTLSEKFDHVIVDVAGRNSRELITGAAVADLIIAPHQCSQLDLDTLSELQEQVVRVRDLNPALKVFAYHSMASTNPAVRETERREFLEFLSEFPEIEPLESVGFYRKAYKDAIPSGKSVLEGDNAQAAEEQAAHKTSNSPDPAAVEALASALADRPYGEEPPVQSTSAPAAVVKKAKPISISLPPEVIQDLEDRVRANKLSGNGPRTVSGLIKEALKNSGYKI</sequence>
<dbReference type="InterPro" id="IPR050678">
    <property type="entry name" value="DNA_Partitioning_ATPase"/>
</dbReference>
<proteinExistence type="predicted"/>
<dbReference type="PANTHER" id="PTHR13696:SF96">
    <property type="entry name" value="COBQ_COBB_MIND_PARA NUCLEOTIDE BINDING DOMAIN-CONTAINING PROTEIN"/>
    <property type="match status" value="1"/>
</dbReference>
<evidence type="ECO:0000256" key="1">
    <source>
        <dbReference type="SAM" id="MobiDB-lite"/>
    </source>
</evidence>
<dbReference type="Gene3D" id="3.40.50.300">
    <property type="entry name" value="P-loop containing nucleotide triphosphate hydrolases"/>
    <property type="match status" value="1"/>
</dbReference>
<keyword evidence="2" id="KW-0614">Plasmid</keyword>
<dbReference type="PANTHER" id="PTHR13696">
    <property type="entry name" value="P-LOOP CONTAINING NUCLEOSIDE TRIPHOSPHATE HYDROLASE"/>
    <property type="match status" value="1"/>
</dbReference>